<feature type="region of interest" description="Disordered" evidence="1">
    <location>
        <begin position="379"/>
        <end position="427"/>
    </location>
</feature>
<evidence type="ECO:0000313" key="2">
    <source>
        <dbReference type="EMBL" id="PAV63365.1"/>
    </source>
</evidence>
<proteinExistence type="predicted"/>
<dbReference type="AlphaFoldDB" id="A0A2A2JNQ7"/>
<protein>
    <recommendedName>
        <fullName evidence="4">Ribosomal L1 domain-containing protein</fullName>
    </recommendedName>
</protein>
<reference evidence="2 3" key="1">
    <citation type="journal article" date="2017" name="Curr. Biol.">
        <title>Genome architecture and evolution of a unichromosomal asexual nematode.</title>
        <authorList>
            <person name="Fradin H."/>
            <person name="Zegar C."/>
            <person name="Gutwein M."/>
            <person name="Lucas J."/>
            <person name="Kovtun M."/>
            <person name="Corcoran D."/>
            <person name="Baugh L.R."/>
            <person name="Kiontke K."/>
            <person name="Gunsalus K."/>
            <person name="Fitch D.H."/>
            <person name="Piano F."/>
        </authorList>
    </citation>
    <scope>NUCLEOTIDE SEQUENCE [LARGE SCALE GENOMIC DNA]</scope>
    <source>
        <strain evidence="2">PF1309</strain>
    </source>
</reference>
<keyword evidence="3" id="KW-1185">Reference proteome</keyword>
<comment type="caution">
    <text evidence="2">The sequence shown here is derived from an EMBL/GenBank/DDBJ whole genome shotgun (WGS) entry which is preliminary data.</text>
</comment>
<dbReference type="Pfam" id="PF00687">
    <property type="entry name" value="Ribosomal_L1"/>
    <property type="match status" value="1"/>
</dbReference>
<dbReference type="EMBL" id="LIAE01010313">
    <property type="protein sequence ID" value="PAV63365.1"/>
    <property type="molecule type" value="Genomic_DNA"/>
</dbReference>
<feature type="region of interest" description="Disordered" evidence="1">
    <location>
        <begin position="1"/>
        <end position="82"/>
    </location>
</feature>
<dbReference type="InterPro" id="IPR028364">
    <property type="entry name" value="Ribosomal_uL1/biogenesis"/>
</dbReference>
<evidence type="ECO:0008006" key="4">
    <source>
        <dbReference type="Google" id="ProtNLM"/>
    </source>
</evidence>
<name>A0A2A2JNQ7_9BILA</name>
<dbReference type="STRING" id="2018661.A0A2A2JNQ7"/>
<accession>A0A2A2JNQ7</accession>
<dbReference type="Proteomes" id="UP000218231">
    <property type="component" value="Unassembled WGS sequence"/>
</dbReference>
<dbReference type="SUPFAM" id="SSF56808">
    <property type="entry name" value="Ribosomal protein L1"/>
    <property type="match status" value="1"/>
</dbReference>
<evidence type="ECO:0000256" key="1">
    <source>
        <dbReference type="SAM" id="MobiDB-lite"/>
    </source>
</evidence>
<dbReference type="InterPro" id="IPR023674">
    <property type="entry name" value="Ribosomal_uL1-like"/>
</dbReference>
<feature type="compositionally biased region" description="Basic residues" evidence="1">
    <location>
        <begin position="379"/>
        <end position="395"/>
    </location>
</feature>
<evidence type="ECO:0000313" key="3">
    <source>
        <dbReference type="Proteomes" id="UP000218231"/>
    </source>
</evidence>
<organism evidence="2 3">
    <name type="scientific">Diploscapter pachys</name>
    <dbReference type="NCBI Taxonomy" id="2018661"/>
    <lineage>
        <taxon>Eukaryota</taxon>
        <taxon>Metazoa</taxon>
        <taxon>Ecdysozoa</taxon>
        <taxon>Nematoda</taxon>
        <taxon>Chromadorea</taxon>
        <taxon>Rhabditida</taxon>
        <taxon>Rhabditina</taxon>
        <taxon>Rhabditomorpha</taxon>
        <taxon>Rhabditoidea</taxon>
        <taxon>Rhabditidae</taxon>
        <taxon>Diploscapter</taxon>
    </lineage>
</organism>
<feature type="compositionally biased region" description="Basic and acidic residues" evidence="1">
    <location>
        <begin position="396"/>
        <end position="413"/>
    </location>
</feature>
<gene>
    <name evidence="2" type="ORF">WR25_16160</name>
</gene>
<sequence length="427" mass="49093">MKLRTARVQTKKGDAVAKKVKAPKRKQPVEEEMKEEDELQVVELEESEEEEEEIEEPKKKQAKTEEEVKVKEGKKEFNEQERLQDAKEQARVALPTIRKYFENIEDKSLFPEIDQQLQLNVVYKKPNTKSVGARKVITLPCSSHNLNNTTICIIMPDLDQSEAARKDVDVGKQAREWQAKLEQDHAITNKHYSLLLTHRQLKREYSQVPFILRYELPFVNQVSKYLSSTEIPTGNFVHRLCIRFGDFRLSNADLVSNVDTILTALVKLAPGGWRNVRRIDVQPVGGKPSLPIYTDEGSANDVVIEASKTLKRRLEKRNAEVIDECNTLPDGLTLAIRKNGKTRVIKEDDKKRVLYPTIHDEWRSGETMKPKINPVKVEAKRKRRTVEKKKRAVAAKRREADKTKEKLKKVAEKMKKKAAVSKAKKTA</sequence>
<feature type="compositionally biased region" description="Basic residues" evidence="1">
    <location>
        <begin position="414"/>
        <end position="427"/>
    </location>
</feature>
<feature type="compositionally biased region" description="Acidic residues" evidence="1">
    <location>
        <begin position="30"/>
        <end position="55"/>
    </location>
</feature>
<dbReference type="OrthoDB" id="10251727at2759"/>
<feature type="compositionally biased region" description="Basic and acidic residues" evidence="1">
    <location>
        <begin position="56"/>
        <end position="82"/>
    </location>
</feature>